<evidence type="ECO:0000313" key="6">
    <source>
        <dbReference type="EMBL" id="BAQ70863.1"/>
    </source>
</evidence>
<feature type="transmembrane region" description="Helical" evidence="5">
    <location>
        <begin position="7"/>
        <end position="26"/>
    </location>
</feature>
<dbReference type="Proteomes" id="UP000064912">
    <property type="component" value="Chromosome"/>
</dbReference>
<keyword evidence="2 5" id="KW-0812">Transmembrane</keyword>
<dbReference type="AlphaFoldDB" id="A0A0D6B6U6"/>
<evidence type="ECO:0000256" key="5">
    <source>
        <dbReference type="SAM" id="Phobius"/>
    </source>
</evidence>
<gene>
    <name evidence="6" type="ORF">NHU_03737</name>
</gene>
<evidence type="ECO:0000256" key="1">
    <source>
        <dbReference type="ARBA" id="ARBA00022475"/>
    </source>
</evidence>
<dbReference type="EMBL" id="AP014800">
    <property type="protein sequence ID" value="BAQ70863.1"/>
    <property type="molecule type" value="Genomic_DNA"/>
</dbReference>
<keyword evidence="1" id="KW-1003">Cell membrane</keyword>
<keyword evidence="4 5" id="KW-0472">Membrane</keyword>
<sequence>MKPDIDLFGVFVPTLLVLALGSYIALRFLSAVLARLGVYRHVWHPALFNLCLYFTVLGATVLFMEQLKS</sequence>
<dbReference type="KEGG" id="rsu:NHU_03737"/>
<feature type="transmembrane region" description="Helical" evidence="5">
    <location>
        <begin position="46"/>
        <end position="64"/>
    </location>
</feature>
<keyword evidence="3 5" id="KW-1133">Transmembrane helix</keyword>
<accession>A0A0D6B6U6</accession>
<protein>
    <recommendedName>
        <fullName evidence="8">DUF1656 domain-containing protein</fullName>
    </recommendedName>
</protein>
<evidence type="ECO:0000256" key="3">
    <source>
        <dbReference type="ARBA" id="ARBA00022989"/>
    </source>
</evidence>
<evidence type="ECO:0000256" key="4">
    <source>
        <dbReference type="ARBA" id="ARBA00023136"/>
    </source>
</evidence>
<reference evidence="6 7" key="1">
    <citation type="submission" date="2015-02" db="EMBL/GenBank/DDBJ databases">
        <title>Genome sequene of Rhodovulum sulfidophilum DSM 2351.</title>
        <authorList>
            <person name="Nagao N."/>
        </authorList>
    </citation>
    <scope>NUCLEOTIDE SEQUENCE [LARGE SCALE GENOMIC DNA]</scope>
    <source>
        <strain evidence="6 7">DSM 2351</strain>
    </source>
</reference>
<evidence type="ECO:0000256" key="2">
    <source>
        <dbReference type="ARBA" id="ARBA00022692"/>
    </source>
</evidence>
<evidence type="ECO:0000313" key="7">
    <source>
        <dbReference type="Proteomes" id="UP000064912"/>
    </source>
</evidence>
<proteinExistence type="predicted"/>
<name>A0A0D6B6U6_RHOSU</name>
<organism evidence="6 7">
    <name type="scientific">Rhodovulum sulfidophilum</name>
    <name type="common">Rhodobacter sulfidophilus</name>
    <dbReference type="NCBI Taxonomy" id="35806"/>
    <lineage>
        <taxon>Bacteria</taxon>
        <taxon>Pseudomonadati</taxon>
        <taxon>Pseudomonadota</taxon>
        <taxon>Alphaproteobacteria</taxon>
        <taxon>Rhodobacterales</taxon>
        <taxon>Paracoccaceae</taxon>
        <taxon>Rhodovulum</taxon>
    </lineage>
</organism>
<evidence type="ECO:0008006" key="8">
    <source>
        <dbReference type="Google" id="ProtNLM"/>
    </source>
</evidence>
<dbReference type="InterPro" id="IPR012451">
    <property type="entry name" value="DUF1656"/>
</dbReference>
<dbReference type="PATRIC" id="fig|35806.4.peg.3831"/>
<dbReference type="Pfam" id="PF07869">
    <property type="entry name" value="DUF1656"/>
    <property type="match status" value="1"/>
</dbReference>
<dbReference type="eggNOG" id="ENOG5033A7D">
    <property type="taxonomic scope" value="Bacteria"/>
</dbReference>